<sequence length="254" mass="28883">MYLGTLHIDTIGDVTTYIRVVPRILGCSKSGNMRLTPAREVMEAAVNDVLANKLTIRAYANKYGIAKSAIARNVIQYSDQNNYSLEYNPRTTISEFFKNYQDIIDKHKFQLHQIWNVDETGLTTVQVQPKVSAEKGLERGQNVTMTSRNKGIGTGILPLFVFLGVNFKQYMLKGARVGSVGIANISGWSNEDIFFEYFDPFLAHANPSLAEKHLLILDKHEYHISVRLIKRVREKVWRSCYYHTTPYQSQVAAS</sequence>
<protein>
    <recommendedName>
        <fullName evidence="3">DDE-1 domain-containing protein</fullName>
    </recommendedName>
</protein>
<dbReference type="Proteomes" id="UP001159363">
    <property type="component" value="Chromosome 6"/>
</dbReference>
<evidence type="ECO:0008006" key="3">
    <source>
        <dbReference type="Google" id="ProtNLM"/>
    </source>
</evidence>
<gene>
    <name evidence="1" type="ORF">PR048_020146</name>
</gene>
<evidence type="ECO:0000313" key="2">
    <source>
        <dbReference type="Proteomes" id="UP001159363"/>
    </source>
</evidence>
<evidence type="ECO:0000313" key="1">
    <source>
        <dbReference type="EMBL" id="KAJ8879538.1"/>
    </source>
</evidence>
<keyword evidence="2" id="KW-1185">Reference proteome</keyword>
<name>A0ABQ9H5I2_9NEOP</name>
<reference evidence="1 2" key="1">
    <citation type="submission" date="2023-02" db="EMBL/GenBank/DDBJ databases">
        <title>LHISI_Scaffold_Assembly.</title>
        <authorList>
            <person name="Stuart O.P."/>
            <person name="Cleave R."/>
            <person name="Magrath M.J.L."/>
            <person name="Mikheyev A.S."/>
        </authorList>
    </citation>
    <scope>NUCLEOTIDE SEQUENCE [LARGE SCALE GENOMIC DNA]</scope>
    <source>
        <strain evidence="1">Daus_M_001</strain>
        <tissue evidence="1">Leg muscle</tissue>
    </source>
</reference>
<dbReference type="EMBL" id="JARBHB010000007">
    <property type="protein sequence ID" value="KAJ8879538.1"/>
    <property type="molecule type" value="Genomic_DNA"/>
</dbReference>
<organism evidence="1 2">
    <name type="scientific">Dryococelus australis</name>
    <dbReference type="NCBI Taxonomy" id="614101"/>
    <lineage>
        <taxon>Eukaryota</taxon>
        <taxon>Metazoa</taxon>
        <taxon>Ecdysozoa</taxon>
        <taxon>Arthropoda</taxon>
        <taxon>Hexapoda</taxon>
        <taxon>Insecta</taxon>
        <taxon>Pterygota</taxon>
        <taxon>Neoptera</taxon>
        <taxon>Polyneoptera</taxon>
        <taxon>Phasmatodea</taxon>
        <taxon>Verophasmatodea</taxon>
        <taxon>Anareolatae</taxon>
        <taxon>Phasmatidae</taxon>
        <taxon>Eurycanthinae</taxon>
        <taxon>Dryococelus</taxon>
    </lineage>
</organism>
<accession>A0ABQ9H5I2</accession>
<proteinExistence type="predicted"/>
<comment type="caution">
    <text evidence="1">The sequence shown here is derived from an EMBL/GenBank/DDBJ whole genome shotgun (WGS) entry which is preliminary data.</text>
</comment>